<proteinExistence type="inferred from homology"/>
<accession>A0A9W9LL34</accession>
<organism evidence="6 7">
    <name type="scientific">Penicillium capsulatum</name>
    <dbReference type="NCBI Taxonomy" id="69766"/>
    <lineage>
        <taxon>Eukaryota</taxon>
        <taxon>Fungi</taxon>
        <taxon>Dikarya</taxon>
        <taxon>Ascomycota</taxon>
        <taxon>Pezizomycotina</taxon>
        <taxon>Eurotiomycetes</taxon>
        <taxon>Eurotiomycetidae</taxon>
        <taxon>Eurotiales</taxon>
        <taxon>Aspergillaceae</taxon>
        <taxon>Penicillium</taxon>
    </lineage>
</organism>
<dbReference type="Gene3D" id="3.20.20.70">
    <property type="entry name" value="Aldolase class I"/>
    <property type="match status" value="1"/>
</dbReference>
<comment type="similarity">
    <text evidence="1">Belongs to the NADH:flavin oxidoreductase/NADH oxidase family.</text>
</comment>
<keyword evidence="3" id="KW-0288">FMN</keyword>
<dbReference type="Proteomes" id="UP001146351">
    <property type="component" value="Unassembled WGS sequence"/>
</dbReference>
<name>A0A9W9LL34_9EURO</name>
<dbReference type="InterPro" id="IPR051799">
    <property type="entry name" value="NADH_flavin_oxidoreductase"/>
</dbReference>
<evidence type="ECO:0000256" key="1">
    <source>
        <dbReference type="ARBA" id="ARBA00005979"/>
    </source>
</evidence>
<evidence type="ECO:0000313" key="6">
    <source>
        <dbReference type="EMBL" id="KAJ5161434.1"/>
    </source>
</evidence>
<dbReference type="InterPro" id="IPR013785">
    <property type="entry name" value="Aldolase_TIM"/>
</dbReference>
<dbReference type="PANTHER" id="PTHR43656:SF5">
    <property type="entry name" value="NADH:FLAVIN OXIDOREDUCTASE_NADH OXIDASE N-TERMINAL DOMAIN-CONTAINING PROTEIN"/>
    <property type="match status" value="1"/>
</dbReference>
<protein>
    <submittedName>
        <fullName evidence="6">Aldolase-type TIM barrel</fullName>
    </submittedName>
</protein>
<keyword evidence="2" id="KW-0285">Flavoprotein</keyword>
<keyword evidence="4" id="KW-0560">Oxidoreductase</keyword>
<sequence>MSRAGQPTDAAPLGRPLEFSFSGRSAPNRFLKGAMSERLSSWSLGDISARGIPSNELVKAYSVWGKGEIGLILTGNVMIHPEQLEAEGNLIVPPDAPFHGERFEQFKALATEGKSQGSLVVAQVSHPGRQTPEHIQPHPISASAVQLPGVVLGNTYGVPREATQEDINSVIEGFAHTAEFLEKAGYDGIQLHGAHGYLLSQFLSQTTNRRTDKYGGSLANRMRLILEIREAIAHRVGPQFVVGIKINSVEFQPHGFQPAEARELCQTLEAHRFDFVELSGGTYESWQMGDETKRDSTNKREAFFLEFAQMVVSSLTKTKSYLTGGFRSVEGMVNGLKTLDGVGLARPLCQEPFLCRDILHKNIPGSLIPAMNEYDFGLTAGASIVHIRQMGKGLEPINLTAHEAVAAMVATLVEWSRVRATDRSEAAIQPPSVDGYAIPLNVEA</sequence>
<dbReference type="Pfam" id="PF00724">
    <property type="entry name" value="Oxidored_FMN"/>
    <property type="match status" value="1"/>
</dbReference>
<evidence type="ECO:0000256" key="4">
    <source>
        <dbReference type="ARBA" id="ARBA00023002"/>
    </source>
</evidence>
<dbReference type="EMBL" id="JAPQKO010000005">
    <property type="protein sequence ID" value="KAJ5161434.1"/>
    <property type="molecule type" value="Genomic_DNA"/>
</dbReference>
<dbReference type="AlphaFoldDB" id="A0A9W9LL34"/>
<comment type="caution">
    <text evidence="6">The sequence shown here is derived from an EMBL/GenBank/DDBJ whole genome shotgun (WGS) entry which is preliminary data.</text>
</comment>
<dbReference type="PANTHER" id="PTHR43656">
    <property type="entry name" value="BINDING OXIDOREDUCTASE, PUTATIVE (AFU_ORTHOLOGUE AFUA_2G08260)-RELATED"/>
    <property type="match status" value="1"/>
</dbReference>
<feature type="domain" description="NADH:flavin oxidoreductase/NADH oxidase N-terminal" evidence="5">
    <location>
        <begin position="55"/>
        <end position="358"/>
    </location>
</feature>
<reference evidence="6" key="2">
    <citation type="journal article" date="2023" name="IMA Fungus">
        <title>Comparative genomic study of the Penicillium genus elucidates a diverse pangenome and 15 lateral gene transfer events.</title>
        <authorList>
            <person name="Petersen C."/>
            <person name="Sorensen T."/>
            <person name="Nielsen M.R."/>
            <person name="Sondergaard T.E."/>
            <person name="Sorensen J.L."/>
            <person name="Fitzpatrick D.A."/>
            <person name="Frisvad J.C."/>
            <person name="Nielsen K.L."/>
        </authorList>
    </citation>
    <scope>NUCLEOTIDE SEQUENCE</scope>
    <source>
        <strain evidence="6">IBT 21917</strain>
    </source>
</reference>
<dbReference type="SUPFAM" id="SSF51395">
    <property type="entry name" value="FMN-linked oxidoreductases"/>
    <property type="match status" value="1"/>
</dbReference>
<dbReference type="GO" id="GO:0010181">
    <property type="term" value="F:FMN binding"/>
    <property type="evidence" value="ECO:0007669"/>
    <property type="project" value="InterPro"/>
</dbReference>
<evidence type="ECO:0000313" key="7">
    <source>
        <dbReference type="Proteomes" id="UP001146351"/>
    </source>
</evidence>
<dbReference type="OrthoDB" id="1663137at2759"/>
<gene>
    <name evidence="6" type="ORF">N7492_006826</name>
</gene>
<reference evidence="6" key="1">
    <citation type="submission" date="2022-11" db="EMBL/GenBank/DDBJ databases">
        <authorList>
            <person name="Petersen C."/>
        </authorList>
    </citation>
    <scope>NUCLEOTIDE SEQUENCE</scope>
    <source>
        <strain evidence="6">IBT 21917</strain>
    </source>
</reference>
<dbReference type="GO" id="GO:0016491">
    <property type="term" value="F:oxidoreductase activity"/>
    <property type="evidence" value="ECO:0007669"/>
    <property type="project" value="UniProtKB-KW"/>
</dbReference>
<keyword evidence="7" id="KW-1185">Reference proteome</keyword>
<evidence type="ECO:0000259" key="5">
    <source>
        <dbReference type="Pfam" id="PF00724"/>
    </source>
</evidence>
<evidence type="ECO:0000256" key="2">
    <source>
        <dbReference type="ARBA" id="ARBA00022630"/>
    </source>
</evidence>
<dbReference type="InterPro" id="IPR001155">
    <property type="entry name" value="OxRdtase_FMN_N"/>
</dbReference>
<evidence type="ECO:0000256" key="3">
    <source>
        <dbReference type="ARBA" id="ARBA00022643"/>
    </source>
</evidence>
<dbReference type="CDD" id="cd04733">
    <property type="entry name" value="OYE_like_2_FMN"/>
    <property type="match status" value="1"/>
</dbReference>